<organism evidence="1 2">
    <name type="scientific">Saccharolobus solfataricus</name>
    <name type="common">Sulfolobus solfataricus</name>
    <dbReference type="NCBI Taxonomy" id="2287"/>
    <lineage>
        <taxon>Archaea</taxon>
        <taxon>Thermoproteota</taxon>
        <taxon>Thermoprotei</taxon>
        <taxon>Sulfolobales</taxon>
        <taxon>Sulfolobaceae</taxon>
        <taxon>Saccharolobus</taxon>
    </lineage>
</organism>
<dbReference type="PATRIC" id="fig|2287.9.peg.1753"/>
<reference evidence="2" key="1">
    <citation type="submission" date="2016-04" db="EMBL/GenBank/DDBJ databases">
        <authorList>
            <person name="Shah S.A."/>
            <person name="Garrett R.A."/>
        </authorList>
    </citation>
    <scope>NUCLEOTIDE SEQUENCE [LARGE SCALE GENOMIC DNA]</scope>
    <source>
        <strain evidence="2">ATCC 35091 / DSM 1616 / JCM 8930 / NBRC 15331 / P1</strain>
    </source>
</reference>
<evidence type="ECO:0000313" key="2">
    <source>
        <dbReference type="Proteomes" id="UP000076770"/>
    </source>
</evidence>
<dbReference type="EMBL" id="LT549890">
    <property type="protein sequence ID" value="SAI85228.1"/>
    <property type="molecule type" value="Genomic_DNA"/>
</dbReference>
<dbReference type="Proteomes" id="UP000076770">
    <property type="component" value="Chromosome i"/>
</dbReference>
<gene>
    <name evidence="1" type="ORF">SSOP1_1674</name>
</gene>
<dbReference type="AlphaFoldDB" id="A0A157T2V9"/>
<proteinExistence type="predicted"/>
<evidence type="ECO:0000313" key="1">
    <source>
        <dbReference type="EMBL" id="SAI85228.1"/>
    </source>
</evidence>
<protein>
    <submittedName>
        <fullName evidence="1">Uncharacterized protein</fullName>
    </submittedName>
</protein>
<accession>A0A157T2V9</accession>
<sequence>MLIEMKVMKIAVPRMDFRHLSLLKANPIKLKISIYIYYIVNSKEKLIKYLRDHGGKIARSKVKWASEELLNELEKEGIISVIRRSNGSSIQLLDKGIQERNSTNSAQQSEEEKGKSDSSEITSLLKEINKKLDIILQKLGQSIEIDFDKVFEEVKNPMGIASLKDIREGRSNERGILL</sequence>
<name>A0A157T2V9_SACSO</name>